<organism evidence="2 3">
    <name type="scientific">Arthrobacter livingstonensis</name>
    <dbReference type="NCBI Taxonomy" id="670078"/>
    <lineage>
        <taxon>Bacteria</taxon>
        <taxon>Bacillati</taxon>
        <taxon>Actinomycetota</taxon>
        <taxon>Actinomycetes</taxon>
        <taxon>Micrococcales</taxon>
        <taxon>Micrococcaceae</taxon>
        <taxon>Arthrobacter</taxon>
    </lineage>
</organism>
<dbReference type="InterPro" id="IPR016181">
    <property type="entry name" value="Acyl_CoA_acyltransferase"/>
</dbReference>
<proteinExistence type="predicted"/>
<keyword evidence="2" id="KW-0808">Transferase</keyword>
<protein>
    <submittedName>
        <fullName evidence="2">GNAT family N-acetyltransferase</fullName>
    </submittedName>
</protein>
<evidence type="ECO:0000259" key="1">
    <source>
        <dbReference type="PROSITE" id="PS51186"/>
    </source>
</evidence>
<dbReference type="RefSeq" id="WP_110501584.1">
    <property type="nucleotide sequence ID" value="NZ_QJVD01000014.1"/>
</dbReference>
<feature type="domain" description="N-acetyltransferase" evidence="1">
    <location>
        <begin position="126"/>
        <end position="262"/>
    </location>
</feature>
<dbReference type="Pfam" id="PF00583">
    <property type="entry name" value="Acetyltransf_1"/>
    <property type="match status" value="1"/>
</dbReference>
<dbReference type="Proteomes" id="UP000247832">
    <property type="component" value="Unassembled WGS sequence"/>
</dbReference>
<dbReference type="SUPFAM" id="SSF55729">
    <property type="entry name" value="Acyl-CoA N-acyltransferases (Nat)"/>
    <property type="match status" value="1"/>
</dbReference>
<dbReference type="CDD" id="cd04301">
    <property type="entry name" value="NAT_SF"/>
    <property type="match status" value="1"/>
</dbReference>
<dbReference type="InterPro" id="IPR000182">
    <property type="entry name" value="GNAT_dom"/>
</dbReference>
<dbReference type="GO" id="GO:0016747">
    <property type="term" value="F:acyltransferase activity, transferring groups other than amino-acyl groups"/>
    <property type="evidence" value="ECO:0007669"/>
    <property type="project" value="InterPro"/>
</dbReference>
<comment type="caution">
    <text evidence="2">The sequence shown here is derived from an EMBL/GenBank/DDBJ whole genome shotgun (WGS) entry which is preliminary data.</text>
</comment>
<keyword evidence="3" id="KW-1185">Reference proteome</keyword>
<dbReference type="EMBL" id="QJVD01000014">
    <property type="protein sequence ID" value="PYI66629.1"/>
    <property type="molecule type" value="Genomic_DNA"/>
</dbReference>
<reference evidence="2 3" key="1">
    <citation type="submission" date="2018-05" db="EMBL/GenBank/DDBJ databases">
        <title>Genetic diversity of glacier-inhabiting Cryobacterium bacteria in China and description of Cryobacterium mengkeensis sp. nov. and Arthrobacter glacialis sp. nov.</title>
        <authorList>
            <person name="Liu Q."/>
            <person name="Xin Y.-H."/>
        </authorList>
    </citation>
    <scope>NUCLEOTIDE SEQUENCE [LARGE SCALE GENOMIC DNA]</scope>
    <source>
        <strain evidence="2 3">LI2</strain>
    </source>
</reference>
<name>A0A2V5L5H4_9MICC</name>
<evidence type="ECO:0000313" key="3">
    <source>
        <dbReference type="Proteomes" id="UP000247832"/>
    </source>
</evidence>
<gene>
    <name evidence="2" type="ORF">CVV68_13470</name>
</gene>
<evidence type="ECO:0000313" key="2">
    <source>
        <dbReference type="EMBL" id="PYI66629.1"/>
    </source>
</evidence>
<dbReference type="Gene3D" id="3.40.630.30">
    <property type="match status" value="1"/>
</dbReference>
<dbReference type="OrthoDB" id="164800at2"/>
<sequence length="262" mass="28414">MTNIEHYLRAYDEQLRTDAETPSALSVTILGPLRLVTFAGGRGFITYRDLAGANASEIARMVVDALARFSADQAITEIEWKTRGHDHAPGLHEALVANGFVAGETESIMVGPLEGLCADVPLPDGVTLRKVTSDADVRTMSAMADQAFGESVSTRTAGALIARLSRDDGMELWVAELDGRMVSAGRLEPVPGTDFVGIWGGSTLEEFRGRGIYRALTAERARSALAMGRKYVHSDSTEFSRPILERSGLVKVSTTTPYEWKH</sequence>
<accession>A0A2V5L5H4</accession>
<dbReference type="PROSITE" id="PS51186">
    <property type="entry name" value="GNAT"/>
    <property type="match status" value="1"/>
</dbReference>
<dbReference type="AlphaFoldDB" id="A0A2V5L5H4"/>